<organism evidence="1 2">
    <name type="scientific">Riccia fluitans</name>
    <dbReference type="NCBI Taxonomy" id="41844"/>
    <lineage>
        <taxon>Eukaryota</taxon>
        <taxon>Viridiplantae</taxon>
        <taxon>Streptophyta</taxon>
        <taxon>Embryophyta</taxon>
        <taxon>Marchantiophyta</taxon>
        <taxon>Marchantiopsida</taxon>
        <taxon>Marchantiidae</taxon>
        <taxon>Marchantiales</taxon>
        <taxon>Ricciaceae</taxon>
        <taxon>Riccia</taxon>
    </lineage>
</organism>
<reference evidence="1 2" key="1">
    <citation type="submission" date="2024-09" db="EMBL/GenBank/DDBJ databases">
        <title>Chromosome-scale assembly of Riccia fluitans.</title>
        <authorList>
            <person name="Paukszto L."/>
            <person name="Sawicki J."/>
            <person name="Karawczyk K."/>
            <person name="Piernik-Szablinska J."/>
            <person name="Szczecinska M."/>
            <person name="Mazdziarz M."/>
        </authorList>
    </citation>
    <scope>NUCLEOTIDE SEQUENCE [LARGE SCALE GENOMIC DNA]</scope>
    <source>
        <strain evidence="1">Rf_01</strain>
        <tissue evidence="1">Aerial parts of the thallus</tissue>
    </source>
</reference>
<keyword evidence="2" id="KW-1185">Reference proteome</keyword>
<protein>
    <submittedName>
        <fullName evidence="1">Uncharacterized protein</fullName>
    </submittedName>
</protein>
<dbReference type="Proteomes" id="UP001605036">
    <property type="component" value="Unassembled WGS sequence"/>
</dbReference>
<sequence>MGNESNITAYLKQVNELSKDLAAYDETQSEELIVSIILNDLPFTYSTLKLISGEKILHILADVIARLRQEEDSIKTDEGNKTIDALYIKFRRAIQDRRNGKVFVNTQCHKYGGFGQETEFFPLSSGTFCAAVQARVA</sequence>
<evidence type="ECO:0000313" key="2">
    <source>
        <dbReference type="Proteomes" id="UP001605036"/>
    </source>
</evidence>
<name>A0ABD1YII4_9MARC</name>
<dbReference type="EMBL" id="JBHFFA010000004">
    <property type="protein sequence ID" value="KAL2630465.1"/>
    <property type="molecule type" value="Genomic_DNA"/>
</dbReference>
<dbReference type="AlphaFoldDB" id="A0ABD1YII4"/>
<evidence type="ECO:0000313" key="1">
    <source>
        <dbReference type="EMBL" id="KAL2630465.1"/>
    </source>
</evidence>
<comment type="caution">
    <text evidence="1">The sequence shown here is derived from an EMBL/GenBank/DDBJ whole genome shotgun (WGS) entry which is preliminary data.</text>
</comment>
<gene>
    <name evidence="1" type="ORF">R1flu_015151</name>
</gene>
<proteinExistence type="predicted"/>
<accession>A0ABD1YII4</accession>